<dbReference type="InterPro" id="IPR050595">
    <property type="entry name" value="Bact_response_regulator"/>
</dbReference>
<dbReference type="Proteomes" id="UP001204144">
    <property type="component" value="Unassembled WGS sequence"/>
</dbReference>
<dbReference type="SMART" id="SM00448">
    <property type="entry name" value="REC"/>
    <property type="match status" value="1"/>
</dbReference>
<dbReference type="AlphaFoldDB" id="A0AAE3H3G5"/>
<protein>
    <submittedName>
        <fullName evidence="4">Response regulator</fullName>
    </submittedName>
</protein>
<evidence type="ECO:0000313" key="5">
    <source>
        <dbReference type="Proteomes" id="UP001204144"/>
    </source>
</evidence>
<keyword evidence="5" id="KW-1185">Reference proteome</keyword>
<dbReference type="PROSITE" id="PS50110">
    <property type="entry name" value="RESPONSE_REGULATORY"/>
    <property type="match status" value="1"/>
</dbReference>
<feature type="modified residue" description="4-aspartylphosphate" evidence="2">
    <location>
        <position position="51"/>
    </location>
</feature>
<dbReference type="SUPFAM" id="SSF52172">
    <property type="entry name" value="CheY-like"/>
    <property type="match status" value="1"/>
</dbReference>
<dbReference type="InterPro" id="IPR011006">
    <property type="entry name" value="CheY-like_superfamily"/>
</dbReference>
<dbReference type="PANTHER" id="PTHR44591">
    <property type="entry name" value="STRESS RESPONSE REGULATOR PROTEIN 1"/>
    <property type="match status" value="1"/>
</dbReference>
<dbReference type="GO" id="GO:0000160">
    <property type="term" value="P:phosphorelay signal transduction system"/>
    <property type="evidence" value="ECO:0007669"/>
    <property type="project" value="InterPro"/>
</dbReference>
<reference evidence="4 5" key="1">
    <citation type="submission" date="2018-11" db="EMBL/GenBank/DDBJ databases">
        <title>Novel bacteria species description.</title>
        <authorList>
            <person name="Han J.-H."/>
        </authorList>
    </citation>
    <scope>NUCLEOTIDE SEQUENCE [LARGE SCALE GENOMIC DNA]</scope>
    <source>
        <strain evidence="4 5">KCTC23259</strain>
    </source>
</reference>
<evidence type="ECO:0000313" key="4">
    <source>
        <dbReference type="EMBL" id="MCP9763842.1"/>
    </source>
</evidence>
<evidence type="ECO:0000256" key="1">
    <source>
        <dbReference type="ARBA" id="ARBA00022553"/>
    </source>
</evidence>
<dbReference type="CDD" id="cd00156">
    <property type="entry name" value="REC"/>
    <property type="match status" value="1"/>
</dbReference>
<evidence type="ECO:0000256" key="2">
    <source>
        <dbReference type="PROSITE-ProRule" id="PRU00169"/>
    </source>
</evidence>
<comment type="caution">
    <text evidence="4">The sequence shown here is derived from an EMBL/GenBank/DDBJ whole genome shotgun (WGS) entry which is preliminary data.</text>
</comment>
<name>A0AAE3H3G5_9BACT</name>
<evidence type="ECO:0000259" key="3">
    <source>
        <dbReference type="PROSITE" id="PS50110"/>
    </source>
</evidence>
<accession>A0AAE3H3G5</accession>
<dbReference type="EMBL" id="RJUF01000042">
    <property type="protein sequence ID" value="MCP9763842.1"/>
    <property type="molecule type" value="Genomic_DNA"/>
</dbReference>
<gene>
    <name evidence="4" type="ORF">EGI31_12845</name>
</gene>
<keyword evidence="1 2" id="KW-0597">Phosphoprotein</keyword>
<organism evidence="4 5">
    <name type="scientific">Lacihabitans soyangensis</name>
    <dbReference type="NCBI Taxonomy" id="869394"/>
    <lineage>
        <taxon>Bacteria</taxon>
        <taxon>Pseudomonadati</taxon>
        <taxon>Bacteroidota</taxon>
        <taxon>Cytophagia</taxon>
        <taxon>Cytophagales</taxon>
        <taxon>Leadbetterellaceae</taxon>
        <taxon>Lacihabitans</taxon>
    </lineage>
</organism>
<dbReference type="Pfam" id="PF00072">
    <property type="entry name" value="Response_reg"/>
    <property type="match status" value="1"/>
</dbReference>
<dbReference type="RefSeq" id="WP_255037607.1">
    <property type="nucleotide sequence ID" value="NZ_RJUF01000042.1"/>
</dbReference>
<proteinExistence type="predicted"/>
<sequence length="120" mass="13301">MKILAADDQPIVLKSLTHMLKEAGFEVHGSNNGQGAIEIFDSENPSLVIIDLFMPIKSGFEVIDHIRNLKKSKIPIIIMSGITDDATILKAFNFGADDYIEKPLGLNQVILRIKKLLKLT</sequence>
<dbReference type="Gene3D" id="3.40.50.2300">
    <property type="match status" value="1"/>
</dbReference>
<dbReference type="PANTHER" id="PTHR44591:SF3">
    <property type="entry name" value="RESPONSE REGULATORY DOMAIN-CONTAINING PROTEIN"/>
    <property type="match status" value="1"/>
</dbReference>
<feature type="domain" description="Response regulatory" evidence="3">
    <location>
        <begin position="2"/>
        <end position="117"/>
    </location>
</feature>
<dbReference type="InterPro" id="IPR001789">
    <property type="entry name" value="Sig_transdc_resp-reg_receiver"/>
</dbReference>